<feature type="domain" description="GHMP kinase N-terminal" evidence="8">
    <location>
        <begin position="97"/>
        <end position="182"/>
    </location>
</feature>
<dbReference type="NCBIfam" id="TIGR00154">
    <property type="entry name" value="ispE"/>
    <property type="match status" value="1"/>
</dbReference>
<dbReference type="Gene3D" id="3.30.230.10">
    <property type="match status" value="1"/>
</dbReference>
<dbReference type="InterPro" id="IPR014721">
    <property type="entry name" value="Ribsml_uS5_D2-typ_fold_subgr"/>
</dbReference>
<dbReference type="SUPFAM" id="SSF55060">
    <property type="entry name" value="GHMP Kinase, C-terminal domain"/>
    <property type="match status" value="1"/>
</dbReference>
<evidence type="ECO:0000313" key="9">
    <source>
        <dbReference type="EMBL" id="TXD96943.1"/>
    </source>
</evidence>
<dbReference type="GO" id="GO:0050515">
    <property type="term" value="F:4-(cytidine 5'-diphospho)-2-C-methyl-D-erythritol kinase activity"/>
    <property type="evidence" value="ECO:0007669"/>
    <property type="project" value="UniProtKB-UniRule"/>
</dbReference>
<dbReference type="GO" id="GO:0019288">
    <property type="term" value="P:isopentenyl diphosphate biosynthetic process, methylerythritol 4-phosphate pathway"/>
    <property type="evidence" value="ECO:0007669"/>
    <property type="project" value="UniProtKB-UniRule"/>
</dbReference>
<dbReference type="InterPro" id="IPR004424">
    <property type="entry name" value="IspE"/>
</dbReference>
<keyword evidence="6 7" id="KW-0414">Isoprene biosynthesis</keyword>
<evidence type="ECO:0000259" key="8">
    <source>
        <dbReference type="Pfam" id="PF00288"/>
    </source>
</evidence>
<feature type="active site" evidence="7">
    <location>
        <position position="174"/>
    </location>
</feature>
<dbReference type="PANTHER" id="PTHR43527">
    <property type="entry name" value="4-DIPHOSPHOCYTIDYL-2-C-METHYL-D-ERYTHRITOL KINASE, CHLOROPLASTIC"/>
    <property type="match status" value="1"/>
</dbReference>
<dbReference type="Pfam" id="PF00288">
    <property type="entry name" value="GHMP_kinases_N"/>
    <property type="match status" value="1"/>
</dbReference>
<protein>
    <recommendedName>
        <fullName evidence="1 7">4-diphosphocytidyl-2-C-methyl-D-erythritol kinase</fullName>
        <shortName evidence="7">CMK</shortName>
        <ecNumber evidence="7">2.7.1.148</ecNumber>
    </recommendedName>
    <alternativeName>
        <fullName evidence="7">4-(cytidine-5'-diphospho)-2-C-methyl-D-erythritol kinase</fullName>
    </alternativeName>
</protein>
<dbReference type="Proteomes" id="UP000321903">
    <property type="component" value="Unassembled WGS sequence"/>
</dbReference>
<comment type="catalytic activity">
    <reaction evidence="7">
        <text>4-CDP-2-C-methyl-D-erythritol + ATP = 4-CDP-2-C-methyl-D-erythritol 2-phosphate + ADP + H(+)</text>
        <dbReference type="Rhea" id="RHEA:18437"/>
        <dbReference type="ChEBI" id="CHEBI:15378"/>
        <dbReference type="ChEBI" id="CHEBI:30616"/>
        <dbReference type="ChEBI" id="CHEBI:57823"/>
        <dbReference type="ChEBI" id="CHEBI:57919"/>
        <dbReference type="ChEBI" id="CHEBI:456216"/>
        <dbReference type="EC" id="2.7.1.148"/>
    </reaction>
</comment>
<evidence type="ECO:0000313" key="10">
    <source>
        <dbReference type="Proteomes" id="UP000321903"/>
    </source>
</evidence>
<feature type="binding site" evidence="7">
    <location>
        <begin position="132"/>
        <end position="142"/>
    </location>
    <ligand>
        <name>ATP</name>
        <dbReference type="ChEBI" id="CHEBI:30616"/>
    </ligand>
</feature>
<dbReference type="AlphaFoldDB" id="A0A5C7A571"/>
<dbReference type="PANTHER" id="PTHR43527:SF2">
    <property type="entry name" value="4-DIPHOSPHOCYTIDYL-2-C-METHYL-D-ERYTHRITOL KINASE, CHLOROPLASTIC"/>
    <property type="match status" value="1"/>
</dbReference>
<proteinExistence type="inferred from homology"/>
<dbReference type="PIRSF" id="PIRSF010376">
    <property type="entry name" value="IspE"/>
    <property type="match status" value="1"/>
</dbReference>
<dbReference type="HAMAP" id="MF_00061">
    <property type="entry name" value="IspE"/>
    <property type="match status" value="1"/>
</dbReference>
<keyword evidence="10" id="KW-1185">Reference proteome</keyword>
<evidence type="ECO:0000256" key="6">
    <source>
        <dbReference type="ARBA" id="ARBA00023229"/>
    </source>
</evidence>
<comment type="pathway">
    <text evidence="7">Isoprenoid biosynthesis; isopentenyl diphosphate biosynthesis via DXP pathway; isopentenyl diphosphate from 1-deoxy-D-xylulose 5-phosphate: step 3/6.</text>
</comment>
<keyword evidence="4 7" id="KW-0418">Kinase</keyword>
<evidence type="ECO:0000256" key="2">
    <source>
        <dbReference type="ARBA" id="ARBA00022679"/>
    </source>
</evidence>
<dbReference type="EC" id="2.7.1.148" evidence="7"/>
<evidence type="ECO:0000256" key="1">
    <source>
        <dbReference type="ARBA" id="ARBA00017473"/>
    </source>
</evidence>
<dbReference type="InterPro" id="IPR036554">
    <property type="entry name" value="GHMP_kinase_C_sf"/>
</dbReference>
<name>A0A5C7A571_9GAMM</name>
<keyword evidence="5 7" id="KW-0067">ATP-binding</keyword>
<keyword evidence="2 7" id="KW-0808">Transferase</keyword>
<comment type="similarity">
    <text evidence="7">Belongs to the GHMP kinase family. IspE subfamily.</text>
</comment>
<evidence type="ECO:0000256" key="7">
    <source>
        <dbReference type="HAMAP-Rule" id="MF_00061"/>
    </source>
</evidence>
<evidence type="ECO:0000256" key="4">
    <source>
        <dbReference type="ARBA" id="ARBA00022777"/>
    </source>
</evidence>
<gene>
    <name evidence="7 9" type="primary">ispE</name>
    <name evidence="9" type="ORF">ES754_07945</name>
</gene>
<dbReference type="OrthoDB" id="9809438at2"/>
<dbReference type="GO" id="GO:0005524">
    <property type="term" value="F:ATP binding"/>
    <property type="evidence" value="ECO:0007669"/>
    <property type="project" value="UniProtKB-UniRule"/>
</dbReference>
<evidence type="ECO:0000256" key="3">
    <source>
        <dbReference type="ARBA" id="ARBA00022741"/>
    </source>
</evidence>
<comment type="caution">
    <text evidence="9">The sequence shown here is derived from an EMBL/GenBank/DDBJ whole genome shotgun (WGS) entry which is preliminary data.</text>
</comment>
<evidence type="ECO:0000256" key="5">
    <source>
        <dbReference type="ARBA" id="ARBA00022840"/>
    </source>
</evidence>
<dbReference type="RefSeq" id="WP_147223649.1">
    <property type="nucleotide sequence ID" value="NZ_CAJGYY010000001.1"/>
</dbReference>
<dbReference type="UniPathway" id="UPA00056">
    <property type="reaction ID" value="UER00094"/>
</dbReference>
<keyword evidence="3 7" id="KW-0547">Nucleotide-binding</keyword>
<dbReference type="Gene3D" id="3.30.70.890">
    <property type="entry name" value="GHMP kinase, C-terminal domain"/>
    <property type="match status" value="1"/>
</dbReference>
<sequence>MTDNNAILHAGITRFSPAKINLFLHITGRRADGYHNLQTVFRLLDWGDYLHFLPTERITLSTLSFTTTNALQQADELCMQLVTLTGASTITSHLADNLIIKAAQALLASAISLKTLPAQLQKVSISLDKHLPMGAGLGGGSSNAATTLLVLNELWQLAFSNVQLRAIGATLGADVPIFIFGQDAIAMGIGEQLTPIDLPDQQYLLLTPNAHINTAQLFAHPELRRDMKTLPVNHIQDQYEHFTQALSAPYCNVFTPIVKNLAPAVAEALQYLQRLEPQAIAVARMTGSGSAVFLPLDATLATNKKQLADWVANAPCPAHIVNNLQTPI</sequence>
<dbReference type="InterPro" id="IPR020568">
    <property type="entry name" value="Ribosomal_Su5_D2-typ_SF"/>
</dbReference>
<accession>A0A5C7A571</accession>
<dbReference type="GO" id="GO:0016114">
    <property type="term" value="P:terpenoid biosynthetic process"/>
    <property type="evidence" value="ECO:0007669"/>
    <property type="project" value="UniProtKB-UniRule"/>
</dbReference>
<dbReference type="EMBL" id="VORZ01000002">
    <property type="protein sequence ID" value="TXD96943.1"/>
    <property type="molecule type" value="Genomic_DNA"/>
</dbReference>
<comment type="function">
    <text evidence="7">Catalyzes the phosphorylation of the position 2 hydroxy group of 4-diphosphocytidyl-2C-methyl-D-erythritol.</text>
</comment>
<reference evidence="9 10" key="1">
    <citation type="submission" date="2019-08" db="EMBL/GenBank/DDBJ databases">
        <title>Genome sequence of Psychrobacter frigidicola ACAM304 (type strain).</title>
        <authorList>
            <person name="Bowman J.P."/>
        </authorList>
    </citation>
    <scope>NUCLEOTIDE SEQUENCE [LARGE SCALE GENOMIC DNA]</scope>
    <source>
        <strain evidence="9 10">ACAM 304</strain>
    </source>
</reference>
<organism evidence="9 10">
    <name type="scientific">Psychrobacter frigidicola</name>
    <dbReference type="NCBI Taxonomy" id="45611"/>
    <lineage>
        <taxon>Bacteria</taxon>
        <taxon>Pseudomonadati</taxon>
        <taxon>Pseudomonadota</taxon>
        <taxon>Gammaproteobacteria</taxon>
        <taxon>Moraxellales</taxon>
        <taxon>Moraxellaceae</taxon>
        <taxon>Psychrobacter</taxon>
    </lineage>
</organism>
<dbReference type="InterPro" id="IPR006204">
    <property type="entry name" value="GHMP_kinase_N_dom"/>
</dbReference>
<feature type="active site" evidence="7">
    <location>
        <position position="19"/>
    </location>
</feature>
<dbReference type="SUPFAM" id="SSF54211">
    <property type="entry name" value="Ribosomal protein S5 domain 2-like"/>
    <property type="match status" value="1"/>
</dbReference>